<keyword evidence="5 7" id="KW-0687">Ribonucleoprotein</keyword>
<evidence type="ECO:0000313" key="8">
    <source>
        <dbReference type="EMBL" id="OGG02976.1"/>
    </source>
</evidence>
<dbReference type="InterPro" id="IPR020814">
    <property type="entry name" value="Ribosomal_S6_plastid/chlpt"/>
</dbReference>
<dbReference type="NCBIfam" id="TIGR00166">
    <property type="entry name" value="S6"/>
    <property type="match status" value="1"/>
</dbReference>
<dbReference type="CDD" id="cd00473">
    <property type="entry name" value="bS6"/>
    <property type="match status" value="1"/>
</dbReference>
<dbReference type="GO" id="GO:0003735">
    <property type="term" value="F:structural constituent of ribosome"/>
    <property type="evidence" value="ECO:0007669"/>
    <property type="project" value="InterPro"/>
</dbReference>
<dbReference type="Gene3D" id="3.30.70.60">
    <property type="match status" value="1"/>
</dbReference>
<protein>
    <recommendedName>
        <fullName evidence="6 7">Small ribosomal subunit protein bS6</fullName>
    </recommendedName>
</protein>
<evidence type="ECO:0000256" key="5">
    <source>
        <dbReference type="ARBA" id="ARBA00023274"/>
    </source>
</evidence>
<dbReference type="GO" id="GO:0070181">
    <property type="term" value="F:small ribosomal subunit rRNA binding"/>
    <property type="evidence" value="ECO:0007669"/>
    <property type="project" value="TreeGrafter"/>
</dbReference>
<dbReference type="PANTHER" id="PTHR21011:SF1">
    <property type="entry name" value="SMALL RIBOSOMAL SUBUNIT PROTEIN BS6M"/>
    <property type="match status" value="1"/>
</dbReference>
<dbReference type="PANTHER" id="PTHR21011">
    <property type="entry name" value="MITOCHONDRIAL 28S RIBOSOMAL PROTEIN S6"/>
    <property type="match status" value="1"/>
</dbReference>
<evidence type="ECO:0000313" key="9">
    <source>
        <dbReference type="Proteomes" id="UP000176665"/>
    </source>
</evidence>
<dbReference type="EMBL" id="MFJA01000044">
    <property type="protein sequence ID" value="OGG02976.1"/>
    <property type="molecule type" value="Genomic_DNA"/>
</dbReference>
<dbReference type="STRING" id="1798371.A2W14_04315"/>
<sequence>MDNLYEIMLINKPSLSDSEESKLFDRIAKHIGDKGKIIKKESLGKKQLAYRIKKEQEGNYHLLNLNIQSAEIAAISQKLTLEDNILRFLILKKQTQKHVSDKKITEKKEIKKESKIIKVKTKRSKK</sequence>
<dbReference type="InterPro" id="IPR000529">
    <property type="entry name" value="Ribosomal_bS6"/>
</dbReference>
<reference evidence="8 9" key="1">
    <citation type="journal article" date="2016" name="Nat. Commun.">
        <title>Thousands of microbial genomes shed light on interconnected biogeochemical processes in an aquifer system.</title>
        <authorList>
            <person name="Anantharaman K."/>
            <person name="Brown C.T."/>
            <person name="Hug L.A."/>
            <person name="Sharon I."/>
            <person name="Castelle C.J."/>
            <person name="Probst A.J."/>
            <person name="Thomas B.C."/>
            <person name="Singh A."/>
            <person name="Wilkins M.J."/>
            <person name="Karaoz U."/>
            <person name="Brodie E.L."/>
            <person name="Williams K.H."/>
            <person name="Hubbard S.S."/>
            <person name="Banfield J.F."/>
        </authorList>
    </citation>
    <scope>NUCLEOTIDE SEQUENCE [LARGE SCALE GENOMIC DNA]</scope>
</reference>
<proteinExistence type="inferred from homology"/>
<evidence type="ECO:0000256" key="6">
    <source>
        <dbReference type="ARBA" id="ARBA00035294"/>
    </source>
</evidence>
<keyword evidence="4 7" id="KW-0689">Ribosomal protein</keyword>
<comment type="function">
    <text evidence="7">Binds together with bS18 to 16S ribosomal RNA.</text>
</comment>
<gene>
    <name evidence="7" type="primary">rpsF</name>
    <name evidence="8" type="ORF">A2W14_04315</name>
</gene>
<dbReference type="Proteomes" id="UP000176665">
    <property type="component" value="Unassembled WGS sequence"/>
</dbReference>
<dbReference type="Pfam" id="PF01250">
    <property type="entry name" value="Ribosomal_S6"/>
    <property type="match status" value="1"/>
</dbReference>
<dbReference type="InterPro" id="IPR014717">
    <property type="entry name" value="Transl_elong_EF1B/ribsomal_bS6"/>
</dbReference>
<dbReference type="PROSITE" id="PS01048">
    <property type="entry name" value="RIBOSOMAL_S6"/>
    <property type="match status" value="1"/>
</dbReference>
<evidence type="ECO:0000256" key="7">
    <source>
        <dbReference type="HAMAP-Rule" id="MF_00360"/>
    </source>
</evidence>
<dbReference type="InterPro" id="IPR035980">
    <property type="entry name" value="Ribosomal_bS6_sf"/>
</dbReference>
<evidence type="ECO:0000256" key="1">
    <source>
        <dbReference type="ARBA" id="ARBA00009512"/>
    </source>
</evidence>
<dbReference type="GO" id="GO:1990904">
    <property type="term" value="C:ribonucleoprotein complex"/>
    <property type="evidence" value="ECO:0007669"/>
    <property type="project" value="UniProtKB-KW"/>
</dbReference>
<evidence type="ECO:0000256" key="4">
    <source>
        <dbReference type="ARBA" id="ARBA00022980"/>
    </source>
</evidence>
<comment type="similarity">
    <text evidence="1 7">Belongs to the bacterial ribosomal protein bS6 family.</text>
</comment>
<dbReference type="GO" id="GO:0006412">
    <property type="term" value="P:translation"/>
    <property type="evidence" value="ECO:0007669"/>
    <property type="project" value="UniProtKB-UniRule"/>
</dbReference>
<accession>A0A1F5YS87</accession>
<keyword evidence="3 7" id="KW-0694">RNA-binding</keyword>
<keyword evidence="2 7" id="KW-0699">rRNA-binding</keyword>
<dbReference type="GO" id="GO:0005737">
    <property type="term" value="C:cytoplasm"/>
    <property type="evidence" value="ECO:0007669"/>
    <property type="project" value="UniProtKB-ARBA"/>
</dbReference>
<organism evidence="8 9">
    <name type="scientific">Candidatus Gottesmanbacteria bacterium RBG_16_37_8</name>
    <dbReference type="NCBI Taxonomy" id="1798371"/>
    <lineage>
        <taxon>Bacteria</taxon>
        <taxon>Candidatus Gottesmaniibacteriota</taxon>
    </lineage>
</organism>
<dbReference type="HAMAP" id="MF_00360">
    <property type="entry name" value="Ribosomal_bS6"/>
    <property type="match status" value="1"/>
</dbReference>
<evidence type="ECO:0000256" key="3">
    <source>
        <dbReference type="ARBA" id="ARBA00022884"/>
    </source>
</evidence>
<name>A0A1F5YS87_9BACT</name>
<dbReference type="SUPFAM" id="SSF54995">
    <property type="entry name" value="Ribosomal protein S6"/>
    <property type="match status" value="1"/>
</dbReference>
<comment type="caution">
    <text evidence="8">The sequence shown here is derived from an EMBL/GenBank/DDBJ whole genome shotgun (WGS) entry which is preliminary data.</text>
</comment>
<dbReference type="InterPro" id="IPR020815">
    <property type="entry name" value="Ribosomal_bS6_CS"/>
</dbReference>
<dbReference type="GO" id="GO:0005840">
    <property type="term" value="C:ribosome"/>
    <property type="evidence" value="ECO:0007669"/>
    <property type="project" value="UniProtKB-KW"/>
</dbReference>
<dbReference type="AlphaFoldDB" id="A0A1F5YS87"/>
<evidence type="ECO:0000256" key="2">
    <source>
        <dbReference type="ARBA" id="ARBA00022730"/>
    </source>
</evidence>